<gene>
    <name evidence="1" type="ORF">RDB_LOCUS854</name>
</gene>
<reference evidence="1" key="1">
    <citation type="submission" date="2021-01" db="EMBL/GenBank/DDBJ databases">
        <authorList>
            <person name="Kaushik A."/>
        </authorList>
    </citation>
    <scope>NUCLEOTIDE SEQUENCE</scope>
    <source>
        <strain evidence="1">AG3-T5</strain>
    </source>
</reference>
<dbReference type="Proteomes" id="UP000663841">
    <property type="component" value="Unassembled WGS sequence"/>
</dbReference>
<accession>A0A8H2WL05</accession>
<protein>
    <submittedName>
        <fullName evidence="1">Uncharacterized protein</fullName>
    </submittedName>
</protein>
<name>A0A8H2WL05_9AGAM</name>
<dbReference type="AlphaFoldDB" id="A0A8H2WL05"/>
<evidence type="ECO:0000313" key="1">
    <source>
        <dbReference type="EMBL" id="CAE6394798.1"/>
    </source>
</evidence>
<sequence length="149" mass="16668">MLSLPQGPCAITFPRNQLLTLDTNETGPVVLEALNFDTGAQEWIACPTSEDRVILKNTQHGTFVGLRRMDLARNHAHIFGSNDPLEFCIEPAREPGCFQLYVPDIHNEGRKLYLGVSPLMVFPPRIALVSHQPKHSWRFNFTNNGLGSS</sequence>
<proteinExistence type="predicted"/>
<organism evidence="1 2">
    <name type="scientific">Rhizoctonia solani</name>
    <dbReference type="NCBI Taxonomy" id="456999"/>
    <lineage>
        <taxon>Eukaryota</taxon>
        <taxon>Fungi</taxon>
        <taxon>Dikarya</taxon>
        <taxon>Basidiomycota</taxon>
        <taxon>Agaricomycotina</taxon>
        <taxon>Agaricomycetes</taxon>
        <taxon>Cantharellales</taxon>
        <taxon>Ceratobasidiaceae</taxon>
        <taxon>Rhizoctonia</taxon>
    </lineage>
</organism>
<evidence type="ECO:0000313" key="2">
    <source>
        <dbReference type="Proteomes" id="UP000663841"/>
    </source>
</evidence>
<comment type="caution">
    <text evidence="1">The sequence shown here is derived from an EMBL/GenBank/DDBJ whole genome shotgun (WGS) entry which is preliminary data.</text>
</comment>
<dbReference type="EMBL" id="CAJMWW010000002">
    <property type="protein sequence ID" value="CAE6394798.1"/>
    <property type="molecule type" value="Genomic_DNA"/>
</dbReference>